<dbReference type="InterPro" id="IPR036286">
    <property type="entry name" value="LexA/Signal_pep-like_sf"/>
</dbReference>
<protein>
    <submittedName>
        <fullName evidence="2">S24 family peptidase</fullName>
    </submittedName>
</protein>
<feature type="domain" description="Peptidase S24/S26A/S26B/S26C" evidence="1">
    <location>
        <begin position="22"/>
        <end position="130"/>
    </location>
</feature>
<dbReference type="Proteomes" id="UP001200145">
    <property type="component" value="Unassembled WGS sequence"/>
</dbReference>
<dbReference type="InterPro" id="IPR015927">
    <property type="entry name" value="Peptidase_S24_S26A/B/C"/>
</dbReference>
<dbReference type="SUPFAM" id="SSF51306">
    <property type="entry name" value="LexA/Signal peptidase"/>
    <property type="match status" value="1"/>
</dbReference>
<dbReference type="Gene3D" id="2.10.109.10">
    <property type="entry name" value="Umud Fragment, subunit A"/>
    <property type="match status" value="1"/>
</dbReference>
<keyword evidence="3" id="KW-1185">Reference proteome</keyword>
<dbReference type="InterPro" id="IPR039418">
    <property type="entry name" value="LexA-like"/>
</dbReference>
<organism evidence="2 3">
    <name type="scientific">Flavihumibacter fluminis</name>
    <dbReference type="NCBI Taxonomy" id="2909236"/>
    <lineage>
        <taxon>Bacteria</taxon>
        <taxon>Pseudomonadati</taxon>
        <taxon>Bacteroidota</taxon>
        <taxon>Chitinophagia</taxon>
        <taxon>Chitinophagales</taxon>
        <taxon>Chitinophagaceae</taxon>
        <taxon>Flavihumibacter</taxon>
    </lineage>
</organism>
<evidence type="ECO:0000313" key="2">
    <source>
        <dbReference type="EMBL" id="MCF1715376.1"/>
    </source>
</evidence>
<dbReference type="EMBL" id="JAKEVY010000003">
    <property type="protein sequence ID" value="MCF1715376.1"/>
    <property type="molecule type" value="Genomic_DNA"/>
</dbReference>
<evidence type="ECO:0000313" key="3">
    <source>
        <dbReference type="Proteomes" id="UP001200145"/>
    </source>
</evidence>
<sequence length="139" mass="15584">MRYKPQGHLSEIRRVDPRKLVDAGDSGLIRQNGDHVDLHALLTENSVSVRLVRVCTNSMRPSGLHQGGIAIVDRGKPTKDGQIVHVRYNGDEIIRRLRKRAGQWFLVADDPRIDDLFISDEDFVEKLGVVTAGIIFTTS</sequence>
<comment type="caution">
    <text evidence="2">The sequence shown here is derived from an EMBL/GenBank/DDBJ whole genome shotgun (WGS) entry which is preliminary data.</text>
</comment>
<dbReference type="Pfam" id="PF00717">
    <property type="entry name" value="Peptidase_S24"/>
    <property type="match status" value="1"/>
</dbReference>
<proteinExistence type="predicted"/>
<evidence type="ECO:0000259" key="1">
    <source>
        <dbReference type="Pfam" id="PF00717"/>
    </source>
</evidence>
<accession>A0ABS9BL63</accession>
<dbReference type="RefSeq" id="WP_234866329.1">
    <property type="nucleotide sequence ID" value="NZ_JAKEVY010000003.1"/>
</dbReference>
<gene>
    <name evidence="2" type="ORF">L0U88_12135</name>
</gene>
<reference evidence="2 3" key="1">
    <citation type="submission" date="2022-01" db="EMBL/GenBank/DDBJ databases">
        <title>Flavihumibacter sp. nov., isolated from sediment of a river.</title>
        <authorList>
            <person name="Liu H."/>
        </authorList>
    </citation>
    <scope>NUCLEOTIDE SEQUENCE [LARGE SCALE GENOMIC DNA]</scope>
    <source>
        <strain evidence="2 3">RY-1</strain>
    </source>
</reference>
<dbReference type="CDD" id="cd06529">
    <property type="entry name" value="S24_LexA-like"/>
    <property type="match status" value="1"/>
</dbReference>
<name>A0ABS9BL63_9BACT</name>